<dbReference type="GO" id="GO:0034220">
    <property type="term" value="P:monoatomic ion transmembrane transport"/>
    <property type="evidence" value="ECO:0007669"/>
    <property type="project" value="UniProtKB-KW"/>
</dbReference>
<evidence type="ECO:0000256" key="12">
    <source>
        <dbReference type="ARBA" id="ARBA00023303"/>
    </source>
</evidence>
<dbReference type="InterPro" id="IPR001611">
    <property type="entry name" value="Leu-rich_rpt"/>
</dbReference>
<dbReference type="Proteomes" id="UP001153620">
    <property type="component" value="Chromosome 4"/>
</dbReference>
<dbReference type="InterPro" id="IPR003591">
    <property type="entry name" value="Leu-rich_rpt_typical-subtyp"/>
</dbReference>
<organism evidence="14 15">
    <name type="scientific">Chironomus riparius</name>
    <dbReference type="NCBI Taxonomy" id="315576"/>
    <lineage>
        <taxon>Eukaryota</taxon>
        <taxon>Metazoa</taxon>
        <taxon>Ecdysozoa</taxon>
        <taxon>Arthropoda</taxon>
        <taxon>Hexapoda</taxon>
        <taxon>Insecta</taxon>
        <taxon>Pterygota</taxon>
        <taxon>Neoptera</taxon>
        <taxon>Endopterygota</taxon>
        <taxon>Diptera</taxon>
        <taxon>Nematocera</taxon>
        <taxon>Chironomoidea</taxon>
        <taxon>Chironomidae</taxon>
        <taxon>Chironominae</taxon>
        <taxon>Chironomus</taxon>
    </lineage>
</organism>
<dbReference type="EMBL" id="OU895880">
    <property type="protein sequence ID" value="CAH1734995.1"/>
    <property type="molecule type" value="Genomic_DNA"/>
</dbReference>
<keyword evidence="10" id="KW-0472">Membrane</keyword>
<dbReference type="InterPro" id="IPR032675">
    <property type="entry name" value="LRR_dom_sf"/>
</dbReference>
<evidence type="ECO:0000256" key="9">
    <source>
        <dbReference type="ARBA" id="ARBA00023065"/>
    </source>
</evidence>
<keyword evidence="7" id="KW-0677">Repeat</keyword>
<keyword evidence="2" id="KW-0813">Transport</keyword>
<feature type="chain" id="PRO_5040420437" description="Protein halfway" evidence="13">
    <location>
        <begin position="19"/>
        <end position="498"/>
    </location>
</feature>
<protein>
    <recommendedName>
        <fullName evidence="16">Protein halfway</fullName>
    </recommendedName>
</protein>
<dbReference type="AlphaFoldDB" id="A0A9P0NRK8"/>
<dbReference type="Gene3D" id="3.80.10.10">
    <property type="entry name" value="Ribonuclease Inhibitor"/>
    <property type="match status" value="2"/>
</dbReference>
<accession>A0A9P0NRK8</accession>
<evidence type="ECO:0000256" key="8">
    <source>
        <dbReference type="ARBA" id="ARBA00022989"/>
    </source>
</evidence>
<evidence type="ECO:0000256" key="5">
    <source>
        <dbReference type="ARBA" id="ARBA00022692"/>
    </source>
</evidence>
<evidence type="ECO:0000256" key="1">
    <source>
        <dbReference type="ARBA" id="ARBA00004162"/>
    </source>
</evidence>
<evidence type="ECO:0000313" key="15">
    <source>
        <dbReference type="Proteomes" id="UP001153620"/>
    </source>
</evidence>
<keyword evidence="6 13" id="KW-0732">Signal</keyword>
<gene>
    <name evidence="14" type="ORF">CHIRRI_LOCUS14283</name>
</gene>
<dbReference type="SMART" id="SM00369">
    <property type="entry name" value="LRR_TYP"/>
    <property type="match status" value="3"/>
</dbReference>
<reference evidence="14" key="2">
    <citation type="submission" date="2022-10" db="EMBL/GenBank/DDBJ databases">
        <authorList>
            <consortium name="ENA_rothamsted_submissions"/>
            <consortium name="culmorum"/>
            <person name="King R."/>
        </authorList>
    </citation>
    <scope>NUCLEOTIDE SEQUENCE</scope>
</reference>
<name>A0A9P0NRK8_9DIPT</name>
<keyword evidence="3" id="KW-1003">Cell membrane</keyword>
<keyword evidence="4" id="KW-0433">Leucine-rich repeat</keyword>
<evidence type="ECO:0000256" key="3">
    <source>
        <dbReference type="ARBA" id="ARBA00022475"/>
    </source>
</evidence>
<keyword evidence="8" id="KW-1133">Transmembrane helix</keyword>
<dbReference type="SUPFAM" id="SSF52058">
    <property type="entry name" value="L domain-like"/>
    <property type="match status" value="1"/>
</dbReference>
<evidence type="ECO:0000313" key="14">
    <source>
        <dbReference type="EMBL" id="CAH1734995.1"/>
    </source>
</evidence>
<evidence type="ECO:0000256" key="10">
    <source>
        <dbReference type="ARBA" id="ARBA00023136"/>
    </source>
</evidence>
<keyword evidence="12" id="KW-0407">Ion channel</keyword>
<dbReference type="SMART" id="SM00365">
    <property type="entry name" value="LRR_SD22"/>
    <property type="match status" value="4"/>
</dbReference>
<reference evidence="14" key="1">
    <citation type="submission" date="2022-01" db="EMBL/GenBank/DDBJ databases">
        <authorList>
            <person name="King R."/>
        </authorList>
    </citation>
    <scope>NUCLEOTIDE SEQUENCE</scope>
</reference>
<keyword evidence="15" id="KW-1185">Reference proteome</keyword>
<evidence type="ECO:0000256" key="4">
    <source>
        <dbReference type="ARBA" id="ARBA00022614"/>
    </source>
</evidence>
<dbReference type="PANTHER" id="PTHR46473">
    <property type="entry name" value="GH08155P"/>
    <property type="match status" value="1"/>
</dbReference>
<dbReference type="PROSITE" id="PS51450">
    <property type="entry name" value="LRR"/>
    <property type="match status" value="3"/>
</dbReference>
<evidence type="ECO:0000256" key="11">
    <source>
        <dbReference type="ARBA" id="ARBA00023157"/>
    </source>
</evidence>
<evidence type="ECO:0000256" key="6">
    <source>
        <dbReference type="ARBA" id="ARBA00022729"/>
    </source>
</evidence>
<keyword evidence="9" id="KW-0406">Ion transport</keyword>
<dbReference type="GO" id="GO:0005886">
    <property type="term" value="C:plasma membrane"/>
    <property type="evidence" value="ECO:0007669"/>
    <property type="project" value="UniProtKB-SubCell"/>
</dbReference>
<proteinExistence type="predicted"/>
<evidence type="ECO:0000256" key="13">
    <source>
        <dbReference type="SAM" id="SignalP"/>
    </source>
</evidence>
<dbReference type="Pfam" id="PF13855">
    <property type="entry name" value="LRR_8"/>
    <property type="match status" value="1"/>
</dbReference>
<sequence length="498" mass="56595">MKLKSQILIFLLIFGVYGKIQDDNQAQQNVISEVGSSNGTTDSKEGKKESEVLEATLEERRVDESPCFHADINQFCFEKEPTKGCECEQFRDAIICCNVTDILKSIGCLSMNASTYKNIHVINATQAEINVTQLNSLKQVDSLVITDGNVSRLVGQFARFSSIKCLNFSNNNITEINERAFMNLNQLKIVDLSANNLTKLPSLQNTTVDILGNSKISCINISAALEKDVKFFNKEKSLCESEVVYWFNDTASITISDVEKRKKLEYDCPEKCRCKPGHMQYTNIEENKKDHLIFISDVDCSNSGLIKLPTKLPENTYYLNITNNSISSLSALVTNDYYLNIKSLFADDNLITSIVDLEGSKFLENFTVLSLRNNKIKDIPYYILSNLEKNLNGKILYLGGNRLTCECHIVKNINHWRLINDCDKILCNNMQAKILELKETELCKSGIDDWANYIEYLIVIEVLLLIALFTKVSYDYYVFKKTGFLPFPASYIILYNQK</sequence>
<keyword evidence="5" id="KW-0812">Transmembrane</keyword>
<evidence type="ECO:0000256" key="7">
    <source>
        <dbReference type="ARBA" id="ARBA00022737"/>
    </source>
</evidence>
<dbReference type="OrthoDB" id="676979at2759"/>
<feature type="signal peptide" evidence="13">
    <location>
        <begin position="1"/>
        <end position="18"/>
    </location>
</feature>
<comment type="subcellular location">
    <subcellularLocation>
        <location evidence="1">Cell membrane</location>
        <topology evidence="1">Single-pass membrane protein</topology>
    </subcellularLocation>
</comment>
<evidence type="ECO:0008006" key="16">
    <source>
        <dbReference type="Google" id="ProtNLM"/>
    </source>
</evidence>
<dbReference type="InterPro" id="IPR051432">
    <property type="entry name" value="KCNMA1_auxiliary"/>
</dbReference>
<evidence type="ECO:0000256" key="2">
    <source>
        <dbReference type="ARBA" id="ARBA00022448"/>
    </source>
</evidence>
<keyword evidence="11" id="KW-1015">Disulfide bond</keyword>
<dbReference type="PANTHER" id="PTHR46473:SF23">
    <property type="entry name" value="GH08155P"/>
    <property type="match status" value="1"/>
</dbReference>